<keyword evidence="1" id="KW-0812">Transmembrane</keyword>
<dbReference type="Pfam" id="PF12732">
    <property type="entry name" value="YtxH"/>
    <property type="match status" value="1"/>
</dbReference>
<keyword evidence="3" id="KW-1185">Reference proteome</keyword>
<keyword evidence="1" id="KW-0472">Membrane</keyword>
<dbReference type="AlphaFoldDB" id="A0A1I2TVH8"/>
<gene>
    <name evidence="2" type="ORF">SAMN04489864_101507</name>
</gene>
<sequence>MNKHMKYNKLIGKLLSSRTSSNNTQVAVALVAGVAVGAVISILFAPSKGSNMRNSIAGKARDLGSEMRDSYRTYRDKMFGNHPQENVEAPEVPHFAHSVPKKRKSDIKTLINEDKGVIS</sequence>
<evidence type="ECO:0000313" key="3">
    <source>
        <dbReference type="Proteomes" id="UP000199666"/>
    </source>
</evidence>
<dbReference type="EMBL" id="FOPP01000001">
    <property type="protein sequence ID" value="SFG66536.1"/>
    <property type="molecule type" value="Genomic_DNA"/>
</dbReference>
<dbReference type="Proteomes" id="UP000199666">
    <property type="component" value="Unassembled WGS sequence"/>
</dbReference>
<name>A0A1I2TVH8_9SPHI</name>
<organism evidence="2 3">
    <name type="scientific">Pedobacter insulae</name>
    <dbReference type="NCBI Taxonomy" id="414048"/>
    <lineage>
        <taxon>Bacteria</taxon>
        <taxon>Pseudomonadati</taxon>
        <taxon>Bacteroidota</taxon>
        <taxon>Sphingobacteriia</taxon>
        <taxon>Sphingobacteriales</taxon>
        <taxon>Sphingobacteriaceae</taxon>
        <taxon>Pedobacter</taxon>
    </lineage>
</organism>
<keyword evidence="1" id="KW-1133">Transmembrane helix</keyword>
<protein>
    <submittedName>
        <fullName evidence="2">YtxH-like protein</fullName>
    </submittedName>
</protein>
<dbReference type="OrthoDB" id="766896at2"/>
<evidence type="ECO:0000313" key="2">
    <source>
        <dbReference type="EMBL" id="SFG66536.1"/>
    </source>
</evidence>
<dbReference type="STRING" id="414048.SAMN04489864_101507"/>
<reference evidence="2 3" key="1">
    <citation type="submission" date="2016-10" db="EMBL/GenBank/DDBJ databases">
        <authorList>
            <person name="de Groot N.N."/>
        </authorList>
    </citation>
    <scope>NUCLEOTIDE SEQUENCE [LARGE SCALE GENOMIC DNA]</scope>
    <source>
        <strain evidence="2 3">DSM 18684</strain>
    </source>
</reference>
<dbReference type="InterPro" id="IPR024623">
    <property type="entry name" value="YtxH"/>
</dbReference>
<feature type="transmembrane region" description="Helical" evidence="1">
    <location>
        <begin position="26"/>
        <end position="45"/>
    </location>
</feature>
<proteinExistence type="predicted"/>
<accession>A0A1I2TVH8</accession>
<evidence type="ECO:0000256" key="1">
    <source>
        <dbReference type="SAM" id="Phobius"/>
    </source>
</evidence>